<dbReference type="GO" id="GO:0016787">
    <property type="term" value="F:hydrolase activity"/>
    <property type="evidence" value="ECO:0007669"/>
    <property type="project" value="UniProtKB-KW"/>
</dbReference>
<dbReference type="GO" id="GO:0003964">
    <property type="term" value="F:RNA-directed DNA polymerase activity"/>
    <property type="evidence" value="ECO:0007669"/>
    <property type="project" value="UniProtKB-KW"/>
</dbReference>
<dbReference type="GO" id="GO:0015074">
    <property type="term" value="P:DNA integration"/>
    <property type="evidence" value="ECO:0007669"/>
    <property type="project" value="InterPro"/>
</dbReference>
<feature type="non-terminal residue" evidence="8">
    <location>
        <position position="55"/>
    </location>
</feature>
<comment type="caution">
    <text evidence="8">The sequence shown here is derived from an EMBL/GenBank/DDBJ whole genome shotgun (WGS) entry which is preliminary data.</text>
</comment>
<dbReference type="OrthoDB" id="9360020at2759"/>
<dbReference type="Gene3D" id="3.30.420.10">
    <property type="entry name" value="Ribonuclease H-like superfamily/Ribonuclease H"/>
    <property type="match status" value="1"/>
</dbReference>
<feature type="non-terminal residue" evidence="8">
    <location>
        <position position="1"/>
    </location>
</feature>
<keyword evidence="2" id="KW-0548">Nucleotidyltransferase</keyword>
<evidence type="ECO:0000256" key="1">
    <source>
        <dbReference type="ARBA" id="ARBA00022679"/>
    </source>
</evidence>
<organism evidence="8 9">
    <name type="scientific">Odontophorus gujanensis</name>
    <name type="common">marbled wood quail</name>
    <dbReference type="NCBI Taxonomy" id="886794"/>
    <lineage>
        <taxon>Eukaryota</taxon>
        <taxon>Metazoa</taxon>
        <taxon>Chordata</taxon>
        <taxon>Craniata</taxon>
        <taxon>Vertebrata</taxon>
        <taxon>Euteleostomi</taxon>
        <taxon>Archelosauria</taxon>
        <taxon>Archosauria</taxon>
        <taxon>Dinosauria</taxon>
        <taxon>Saurischia</taxon>
        <taxon>Theropoda</taxon>
        <taxon>Coelurosauria</taxon>
        <taxon>Aves</taxon>
        <taxon>Neognathae</taxon>
        <taxon>Galloanserae</taxon>
        <taxon>Galliformes</taxon>
        <taxon>Odontophoridae</taxon>
        <taxon>Odontophorus</taxon>
    </lineage>
</organism>
<evidence type="ECO:0000259" key="7">
    <source>
        <dbReference type="PROSITE" id="PS50994"/>
    </source>
</evidence>
<dbReference type="PROSITE" id="PS50994">
    <property type="entry name" value="INTEGRASE"/>
    <property type="match status" value="1"/>
</dbReference>
<proteinExistence type="predicted"/>
<dbReference type="InterPro" id="IPR036397">
    <property type="entry name" value="RNaseH_sf"/>
</dbReference>
<dbReference type="PANTHER" id="PTHR41694">
    <property type="entry name" value="ENDOGENOUS RETROVIRUS GROUP K MEMBER POL PROTEIN"/>
    <property type="match status" value="1"/>
</dbReference>
<keyword evidence="9" id="KW-1185">Reference proteome</keyword>
<accession>A0A7K9Z5Q1</accession>
<protein>
    <submittedName>
        <fullName evidence="8">POK19 protein</fullName>
    </submittedName>
</protein>
<reference evidence="8 9" key="1">
    <citation type="submission" date="2019-09" db="EMBL/GenBank/DDBJ databases">
        <title>Bird 10,000 Genomes (B10K) Project - Family phase.</title>
        <authorList>
            <person name="Zhang G."/>
        </authorList>
    </citation>
    <scope>NUCLEOTIDE SEQUENCE [LARGE SCALE GENOMIC DNA]</scope>
    <source>
        <strain evidence="8">B10K-DU-001-53</strain>
        <tissue evidence="8">Muscle</tissue>
    </source>
</reference>
<dbReference type="GO" id="GO:0035613">
    <property type="term" value="F:RNA stem-loop binding"/>
    <property type="evidence" value="ECO:0007669"/>
    <property type="project" value="TreeGrafter"/>
</dbReference>
<evidence type="ECO:0000256" key="3">
    <source>
        <dbReference type="ARBA" id="ARBA00022722"/>
    </source>
</evidence>
<evidence type="ECO:0000256" key="4">
    <source>
        <dbReference type="ARBA" id="ARBA00022759"/>
    </source>
</evidence>
<dbReference type="InterPro" id="IPR001584">
    <property type="entry name" value="Integrase_cat-core"/>
</dbReference>
<keyword evidence="3" id="KW-0540">Nuclease</keyword>
<keyword evidence="4" id="KW-0255">Endonuclease</keyword>
<evidence type="ECO:0000256" key="6">
    <source>
        <dbReference type="ARBA" id="ARBA00022918"/>
    </source>
</evidence>
<dbReference type="SUPFAM" id="SSF53098">
    <property type="entry name" value="Ribonuclease H-like"/>
    <property type="match status" value="1"/>
</dbReference>
<dbReference type="GO" id="GO:0004519">
    <property type="term" value="F:endonuclease activity"/>
    <property type="evidence" value="ECO:0007669"/>
    <property type="project" value="UniProtKB-KW"/>
</dbReference>
<sequence length="55" mass="6108">AYAAMVTPHTIKKDNGPAYPSKATRTFLQEWSFRHITGIPHSPTGQAIIECTHQT</sequence>
<dbReference type="AlphaFoldDB" id="A0A7K9Z5Q1"/>
<feature type="domain" description="Integrase catalytic" evidence="7">
    <location>
        <begin position="1"/>
        <end position="55"/>
    </location>
</feature>
<name>A0A7K9Z5Q1_9GALL</name>
<dbReference type="EMBL" id="VXAB01015284">
    <property type="protein sequence ID" value="NXJ16720.1"/>
    <property type="molecule type" value="Genomic_DNA"/>
</dbReference>
<evidence type="ECO:0000256" key="5">
    <source>
        <dbReference type="ARBA" id="ARBA00022801"/>
    </source>
</evidence>
<keyword evidence="6" id="KW-0695">RNA-directed DNA polymerase</keyword>
<evidence type="ECO:0000313" key="8">
    <source>
        <dbReference type="EMBL" id="NXJ16720.1"/>
    </source>
</evidence>
<keyword evidence="1" id="KW-0808">Transferase</keyword>
<dbReference type="InterPro" id="IPR012337">
    <property type="entry name" value="RNaseH-like_sf"/>
</dbReference>
<evidence type="ECO:0000256" key="2">
    <source>
        <dbReference type="ARBA" id="ARBA00022695"/>
    </source>
</evidence>
<gene>
    <name evidence="8" type="primary">Ervk19_3</name>
    <name evidence="8" type="ORF">ODOGUJ_R15010</name>
</gene>
<keyword evidence="5" id="KW-0378">Hydrolase</keyword>
<dbReference type="PANTHER" id="PTHR41694:SF3">
    <property type="entry name" value="RNA-DIRECTED DNA POLYMERASE-RELATED"/>
    <property type="match status" value="1"/>
</dbReference>
<evidence type="ECO:0000313" key="9">
    <source>
        <dbReference type="Proteomes" id="UP000522663"/>
    </source>
</evidence>
<dbReference type="Proteomes" id="UP000522663">
    <property type="component" value="Unassembled WGS sequence"/>
</dbReference>